<keyword evidence="4" id="KW-1185">Reference proteome</keyword>
<comment type="caution">
    <text evidence="3">The sequence shown here is derived from an EMBL/GenBank/DDBJ whole genome shotgun (WGS) entry which is preliminary data.</text>
</comment>
<organism evidence="3 4">
    <name type="scientific">Tigriopus californicus</name>
    <name type="common">Marine copepod</name>
    <dbReference type="NCBI Taxonomy" id="6832"/>
    <lineage>
        <taxon>Eukaryota</taxon>
        <taxon>Metazoa</taxon>
        <taxon>Ecdysozoa</taxon>
        <taxon>Arthropoda</taxon>
        <taxon>Crustacea</taxon>
        <taxon>Multicrustacea</taxon>
        <taxon>Hexanauplia</taxon>
        <taxon>Copepoda</taxon>
        <taxon>Harpacticoida</taxon>
        <taxon>Harpacticidae</taxon>
        <taxon>Tigriopus</taxon>
    </lineage>
</organism>
<accession>A0A553NTJ5</accession>
<evidence type="ECO:0000313" key="4">
    <source>
        <dbReference type="Proteomes" id="UP000318571"/>
    </source>
</evidence>
<evidence type="ECO:0000256" key="1">
    <source>
        <dbReference type="SAM" id="MobiDB-lite"/>
    </source>
</evidence>
<sequence>MKSVFLFAITFYLLYFIQAQKTCVKINECEVEASLIEYHGQDALLQDQLKDRLAKLNCSPANATELHVYCANPNEEIIRPEEDTEDEDEEDDESDSSLDYGIRHSGGILDALNFNTRQSCLGSLKLYYFNPVQDSVRILNLRHGTHSRIPVPDLGSGFFFQAKTSGSCCWQLCSKKFFRGSRRTLNPGVKLKDVSVESAKTLNC</sequence>
<feature type="chain" id="PRO_5021713363" evidence="2">
    <location>
        <begin position="20"/>
        <end position="204"/>
    </location>
</feature>
<evidence type="ECO:0000256" key="2">
    <source>
        <dbReference type="SAM" id="SignalP"/>
    </source>
</evidence>
<feature type="region of interest" description="Disordered" evidence="1">
    <location>
        <begin position="77"/>
        <end position="98"/>
    </location>
</feature>
<gene>
    <name evidence="3" type="ORF">TCAL_04693</name>
</gene>
<dbReference type="EMBL" id="VCGU01000010">
    <property type="protein sequence ID" value="TRY68754.1"/>
    <property type="molecule type" value="Genomic_DNA"/>
</dbReference>
<feature type="compositionally biased region" description="Acidic residues" evidence="1">
    <location>
        <begin position="82"/>
        <end position="96"/>
    </location>
</feature>
<dbReference type="OMA" id="CWEAYER"/>
<reference evidence="3 4" key="1">
    <citation type="journal article" date="2018" name="Nat. Ecol. Evol.">
        <title>Genomic signatures of mitonuclear coevolution across populations of Tigriopus californicus.</title>
        <authorList>
            <person name="Barreto F.S."/>
            <person name="Watson E.T."/>
            <person name="Lima T.G."/>
            <person name="Willett C.S."/>
            <person name="Edmands S."/>
            <person name="Li W."/>
            <person name="Burton R.S."/>
        </authorList>
    </citation>
    <scope>NUCLEOTIDE SEQUENCE [LARGE SCALE GENOMIC DNA]</scope>
    <source>
        <strain evidence="3 4">San Diego</strain>
    </source>
</reference>
<dbReference type="AlphaFoldDB" id="A0A553NTJ5"/>
<feature type="signal peptide" evidence="2">
    <location>
        <begin position="1"/>
        <end position="19"/>
    </location>
</feature>
<keyword evidence="2" id="KW-0732">Signal</keyword>
<protein>
    <submittedName>
        <fullName evidence="3">Uncharacterized protein</fullName>
    </submittedName>
</protein>
<proteinExistence type="predicted"/>
<evidence type="ECO:0000313" key="3">
    <source>
        <dbReference type="EMBL" id="TRY68754.1"/>
    </source>
</evidence>
<dbReference type="Proteomes" id="UP000318571">
    <property type="component" value="Chromosome 1"/>
</dbReference>
<name>A0A553NTJ5_TIGCA</name>